<sequence length="396" mass="43278">MPALDGIHVLELAGLAPGPFTGMMLADNGASVIRVDRVKQPHQPSPDVLIRNKSSIKIDLKSPGGKDLFLCLVKRADVLIDPFRPGVLEKLGLSPTEILLKVNPRLIVARLTGFRRDGKYANMAGHDINYLAVSGVLSMLGSSAQVPPHNRPLPPLPPGNILGDFAAGGHMCFTGIMLALFARSRTGKGQVVESNMADGASYLATMPRISIKIPGQWDEPRGHNLSDGGCPYYYVYECKDDGKYFAVAGLEPQFFDQLVKGLGLENEEWVKDRENRARWPNIKAAFEKRFRQKTRKEWEKIFDGSDACATPVLTQGELEASGYELRPGVTLTDTPALPIGESGWNVEILQPGEGGEEALTEWLGWKRGRDYTTTGNGAILAAPVRGSIRYLPSCRI</sequence>
<dbReference type="GeneID" id="81602160"/>
<dbReference type="Pfam" id="PF02515">
    <property type="entry name" value="CoA_transf_3"/>
    <property type="match status" value="1"/>
</dbReference>
<dbReference type="GO" id="GO:0003824">
    <property type="term" value="F:catalytic activity"/>
    <property type="evidence" value="ECO:0007669"/>
    <property type="project" value="InterPro"/>
</dbReference>
<dbReference type="InterPro" id="IPR044855">
    <property type="entry name" value="CoA-Trfase_III_dom3_sf"/>
</dbReference>
<dbReference type="Gene3D" id="3.30.1540.10">
    <property type="entry name" value="formyl-coa transferase, domain 3"/>
    <property type="match status" value="1"/>
</dbReference>
<dbReference type="AlphaFoldDB" id="A0AAD6C2W5"/>
<dbReference type="EMBL" id="JAPVEA010000007">
    <property type="protein sequence ID" value="KAJ5444663.1"/>
    <property type="molecule type" value="Genomic_DNA"/>
</dbReference>
<comment type="similarity">
    <text evidence="1">Belongs to the CoA-transferase III family.</text>
</comment>
<dbReference type="PANTHER" id="PTHR48228">
    <property type="entry name" value="SUCCINYL-COA--D-CITRAMALATE COA-TRANSFERASE"/>
    <property type="match status" value="1"/>
</dbReference>
<dbReference type="InterPro" id="IPR003673">
    <property type="entry name" value="CoA-Trfase_fam_III"/>
</dbReference>
<dbReference type="RefSeq" id="XP_056764743.1">
    <property type="nucleotide sequence ID" value="XM_056911917.1"/>
</dbReference>
<comment type="caution">
    <text evidence="2">The sequence shown here is derived from an EMBL/GenBank/DDBJ whole genome shotgun (WGS) entry which is preliminary data.</text>
</comment>
<name>A0AAD6C2W5_9EURO</name>
<dbReference type="PANTHER" id="PTHR48228:SF5">
    <property type="entry name" value="ALPHA-METHYLACYL-COA RACEMASE"/>
    <property type="match status" value="1"/>
</dbReference>
<dbReference type="SUPFAM" id="SSF89796">
    <property type="entry name" value="CoA-transferase family III (CaiB/BaiF)"/>
    <property type="match status" value="1"/>
</dbReference>
<evidence type="ECO:0000256" key="1">
    <source>
        <dbReference type="ARBA" id="ARBA00008383"/>
    </source>
</evidence>
<gene>
    <name evidence="2" type="ORF">N7458_008535</name>
</gene>
<reference evidence="2" key="2">
    <citation type="journal article" date="2023" name="IMA Fungus">
        <title>Comparative genomic study of the Penicillium genus elucidates a diverse pangenome and 15 lateral gene transfer events.</title>
        <authorList>
            <person name="Petersen C."/>
            <person name="Sorensen T."/>
            <person name="Nielsen M.R."/>
            <person name="Sondergaard T.E."/>
            <person name="Sorensen J.L."/>
            <person name="Fitzpatrick D.A."/>
            <person name="Frisvad J.C."/>
            <person name="Nielsen K.L."/>
        </authorList>
    </citation>
    <scope>NUCLEOTIDE SEQUENCE</scope>
    <source>
        <strain evidence="2">IBT 16125</strain>
    </source>
</reference>
<accession>A0AAD6C2W5</accession>
<dbReference type="Proteomes" id="UP001213681">
    <property type="component" value="Unassembled WGS sequence"/>
</dbReference>
<dbReference type="InterPro" id="IPR050509">
    <property type="entry name" value="CoA-transferase_III"/>
</dbReference>
<dbReference type="Gene3D" id="3.40.50.10540">
    <property type="entry name" value="Crotonobetainyl-coa:carnitine coa-transferase, domain 1"/>
    <property type="match status" value="1"/>
</dbReference>
<proteinExistence type="inferred from homology"/>
<keyword evidence="3" id="KW-1185">Reference proteome</keyword>
<protein>
    <submittedName>
        <fullName evidence="2">Uncharacterized protein</fullName>
    </submittedName>
</protein>
<evidence type="ECO:0000313" key="2">
    <source>
        <dbReference type="EMBL" id="KAJ5444663.1"/>
    </source>
</evidence>
<reference evidence="2" key="1">
    <citation type="submission" date="2022-12" db="EMBL/GenBank/DDBJ databases">
        <authorList>
            <person name="Petersen C."/>
        </authorList>
    </citation>
    <scope>NUCLEOTIDE SEQUENCE</scope>
    <source>
        <strain evidence="2">IBT 16125</strain>
    </source>
</reference>
<dbReference type="InterPro" id="IPR023606">
    <property type="entry name" value="CoA-Trfase_III_dom_1_sf"/>
</dbReference>
<evidence type="ECO:0000313" key="3">
    <source>
        <dbReference type="Proteomes" id="UP001213681"/>
    </source>
</evidence>
<organism evidence="2 3">
    <name type="scientific">Penicillium daleae</name>
    <dbReference type="NCBI Taxonomy" id="63821"/>
    <lineage>
        <taxon>Eukaryota</taxon>
        <taxon>Fungi</taxon>
        <taxon>Dikarya</taxon>
        <taxon>Ascomycota</taxon>
        <taxon>Pezizomycotina</taxon>
        <taxon>Eurotiomycetes</taxon>
        <taxon>Eurotiomycetidae</taxon>
        <taxon>Eurotiales</taxon>
        <taxon>Aspergillaceae</taxon>
        <taxon>Penicillium</taxon>
    </lineage>
</organism>